<dbReference type="EMBL" id="JAACJJ010000058">
    <property type="protein sequence ID" value="KAF5310036.1"/>
    <property type="molecule type" value="Genomic_DNA"/>
</dbReference>
<sequence length="155" mass="16415">MCCRPNQPVFAMPVRLYPFPNSVTQHTLAILDDFPEARANIGLIVRFLIYVSVFVFSLPNPRWSECRALPTPGAAVGDARTNICATSTCQPLPISPSSLSHGEELILIILATILAPTAPTGSSRPTAPSSTSCSSVPCSTSGVGGDRSMTVLDVR</sequence>
<evidence type="ECO:0000256" key="1">
    <source>
        <dbReference type="SAM" id="MobiDB-lite"/>
    </source>
</evidence>
<protein>
    <submittedName>
        <fullName evidence="2">Uncharacterized protein</fullName>
    </submittedName>
</protein>
<name>A0A8H5ASR2_9AGAR</name>
<dbReference type="Proteomes" id="UP000567179">
    <property type="component" value="Unassembled WGS sequence"/>
</dbReference>
<dbReference type="AlphaFoldDB" id="A0A8H5ASR2"/>
<accession>A0A8H5ASR2</accession>
<comment type="caution">
    <text evidence="2">The sequence shown here is derived from an EMBL/GenBank/DDBJ whole genome shotgun (WGS) entry which is preliminary data.</text>
</comment>
<gene>
    <name evidence="2" type="ORF">D9619_010147</name>
</gene>
<evidence type="ECO:0000313" key="3">
    <source>
        <dbReference type="Proteomes" id="UP000567179"/>
    </source>
</evidence>
<evidence type="ECO:0000313" key="2">
    <source>
        <dbReference type="EMBL" id="KAF5310036.1"/>
    </source>
</evidence>
<feature type="region of interest" description="Disordered" evidence="1">
    <location>
        <begin position="120"/>
        <end position="155"/>
    </location>
</feature>
<organism evidence="2 3">
    <name type="scientific">Psilocybe cf. subviscida</name>
    <dbReference type="NCBI Taxonomy" id="2480587"/>
    <lineage>
        <taxon>Eukaryota</taxon>
        <taxon>Fungi</taxon>
        <taxon>Dikarya</taxon>
        <taxon>Basidiomycota</taxon>
        <taxon>Agaricomycotina</taxon>
        <taxon>Agaricomycetes</taxon>
        <taxon>Agaricomycetidae</taxon>
        <taxon>Agaricales</taxon>
        <taxon>Agaricineae</taxon>
        <taxon>Strophariaceae</taxon>
        <taxon>Psilocybe</taxon>
    </lineage>
</organism>
<reference evidence="2 3" key="1">
    <citation type="journal article" date="2020" name="ISME J.">
        <title>Uncovering the hidden diversity of litter-decomposition mechanisms in mushroom-forming fungi.</title>
        <authorList>
            <person name="Floudas D."/>
            <person name="Bentzer J."/>
            <person name="Ahren D."/>
            <person name="Johansson T."/>
            <person name="Persson P."/>
            <person name="Tunlid A."/>
        </authorList>
    </citation>
    <scope>NUCLEOTIDE SEQUENCE [LARGE SCALE GENOMIC DNA]</scope>
    <source>
        <strain evidence="2 3">CBS 101986</strain>
    </source>
</reference>
<feature type="compositionally biased region" description="Low complexity" evidence="1">
    <location>
        <begin position="120"/>
        <end position="141"/>
    </location>
</feature>
<keyword evidence="3" id="KW-1185">Reference proteome</keyword>
<proteinExistence type="predicted"/>